<dbReference type="RefSeq" id="WP_224192725.1">
    <property type="nucleotide sequence ID" value="NZ_JAIRAU010000023.1"/>
</dbReference>
<keyword evidence="2" id="KW-1185">Reference proteome</keyword>
<evidence type="ECO:0008006" key="3">
    <source>
        <dbReference type="Google" id="ProtNLM"/>
    </source>
</evidence>
<dbReference type="InterPro" id="IPR027417">
    <property type="entry name" value="P-loop_NTPase"/>
</dbReference>
<dbReference type="EMBL" id="JAIRAU010000023">
    <property type="protein sequence ID" value="MBZ5710956.1"/>
    <property type="molecule type" value="Genomic_DNA"/>
</dbReference>
<dbReference type="SUPFAM" id="SSF52540">
    <property type="entry name" value="P-loop containing nucleoside triphosphate hydrolases"/>
    <property type="match status" value="1"/>
</dbReference>
<proteinExistence type="predicted"/>
<accession>A0ABS7TSC7</accession>
<gene>
    <name evidence="1" type="ORF">K7C98_16975</name>
</gene>
<name>A0ABS7TSC7_9BACT</name>
<comment type="caution">
    <text evidence="1">The sequence shown here is derived from an EMBL/GenBank/DDBJ whole genome shotgun (WGS) entry which is preliminary data.</text>
</comment>
<evidence type="ECO:0000313" key="1">
    <source>
        <dbReference type="EMBL" id="MBZ5710956.1"/>
    </source>
</evidence>
<evidence type="ECO:0000313" key="2">
    <source>
        <dbReference type="Proteomes" id="UP001139031"/>
    </source>
</evidence>
<protein>
    <recommendedName>
        <fullName evidence="3">ABC transporter domain-containing protein</fullName>
    </recommendedName>
</protein>
<sequence length="98" mass="10910">MGSIVGRNGAGKSTLLEGLQWIDAAIRGTVNTACDRYNGIADRVNHRYAKAARGFELHTRLEWGEYLLRHLLADPQQAALLRAHAIAQRLAHLLPRRS</sequence>
<dbReference type="Proteomes" id="UP001139031">
    <property type="component" value="Unassembled WGS sequence"/>
</dbReference>
<reference evidence="1" key="1">
    <citation type="submission" date="2021-08" db="EMBL/GenBank/DDBJ databases">
        <authorList>
            <person name="Stevens D.C."/>
        </authorList>
    </citation>
    <scope>NUCLEOTIDE SEQUENCE</scope>
    <source>
        <strain evidence="1">DSM 53165</strain>
    </source>
</reference>
<organism evidence="1 2">
    <name type="scientific">Nannocystis pusilla</name>
    <dbReference type="NCBI Taxonomy" id="889268"/>
    <lineage>
        <taxon>Bacteria</taxon>
        <taxon>Pseudomonadati</taxon>
        <taxon>Myxococcota</taxon>
        <taxon>Polyangia</taxon>
        <taxon>Nannocystales</taxon>
        <taxon>Nannocystaceae</taxon>
        <taxon>Nannocystis</taxon>
    </lineage>
</organism>